<evidence type="ECO:0000313" key="1">
    <source>
        <dbReference type="EMBL" id="KAK8842286.1"/>
    </source>
</evidence>
<dbReference type="EMBL" id="JAPFFF010000039">
    <property type="protein sequence ID" value="KAK8842286.1"/>
    <property type="molecule type" value="Genomic_DNA"/>
</dbReference>
<dbReference type="Gene3D" id="3.80.10.10">
    <property type="entry name" value="Ribonuclease Inhibitor"/>
    <property type="match status" value="3"/>
</dbReference>
<organism evidence="1 2">
    <name type="scientific">Tritrichomonas musculus</name>
    <dbReference type="NCBI Taxonomy" id="1915356"/>
    <lineage>
        <taxon>Eukaryota</taxon>
        <taxon>Metamonada</taxon>
        <taxon>Parabasalia</taxon>
        <taxon>Tritrichomonadida</taxon>
        <taxon>Tritrichomonadidae</taxon>
        <taxon>Tritrichomonas</taxon>
    </lineage>
</organism>
<dbReference type="InterPro" id="IPR026906">
    <property type="entry name" value="LRR_5"/>
</dbReference>
<dbReference type="InterPro" id="IPR032675">
    <property type="entry name" value="LRR_dom_sf"/>
</dbReference>
<dbReference type="PANTHER" id="PTHR45661">
    <property type="entry name" value="SURFACE ANTIGEN"/>
    <property type="match status" value="1"/>
</dbReference>
<dbReference type="SUPFAM" id="SSF52058">
    <property type="entry name" value="L domain-like"/>
    <property type="match status" value="2"/>
</dbReference>
<protein>
    <submittedName>
        <fullName evidence="1">Uncharacterized protein</fullName>
    </submittedName>
</protein>
<dbReference type="InterPro" id="IPR053139">
    <property type="entry name" value="Surface_bspA-like"/>
</dbReference>
<evidence type="ECO:0000313" key="2">
    <source>
        <dbReference type="Proteomes" id="UP001470230"/>
    </source>
</evidence>
<dbReference type="PANTHER" id="PTHR45661:SF3">
    <property type="entry name" value="IG-LIKE DOMAIN-CONTAINING PROTEIN"/>
    <property type="match status" value="1"/>
</dbReference>
<sequence>MIGRKSSDHIMQEGQEIFERFMQDGIIYVLFLKKKKAKVIGNESVEGNVFIPRTIKYEDQEFPVTSIFKFSFKYSRGIKTVEFPPDSEIKTICQEAFADSSIEKITIPPHVVRICNRAFAFCRKLQSVEIPANSELKKIEKEAFYNTEIKSLNIPASLCELDDGWCYEATNLTFIKIMPNNNHFMNIDNKMIVGKTDPKSDNYDVLVFVRRDIKNIIIPSFIKIIGSCSFSNSLIESVSIPSQVTHICEKAFCYCYKLSQIEFEKDSELTTIGVDSLSNTSIQHIVIPRHVTRICEGAFFDCSKLRCVDFQPNSELKTIESEVFFWSTIESLSIPANVVELKNGWCSCVPNLKELKIDPNNKNFKKYENIVIGKSDINNDYYDTLVFALEDEVQIPSFIKIIGAFSFCNTKLECFYLPPQITRICEGAFINCEKMTQFEIPPNSELEVIEKDAFSGSSIKRLLIPSKVSEIQDNWYSFPLYFEEMTLMPNNKHFISIDDTMIVGKEDPNSDQFDVLIFFKSNVLDFKIPKNITKIAPNAVFSSRIRSVSIPSSLKKIGKNAFYGCIDLVKVEIPADSELQAIGSGAFNQTRIPSIWIPPTVVDIDDDVFLICHSLRIIEFDENSKINSNFRCHFKCIRCIIMIPMKFRSHFE</sequence>
<keyword evidence="2" id="KW-1185">Reference proteome</keyword>
<dbReference type="Proteomes" id="UP001470230">
    <property type="component" value="Unassembled WGS sequence"/>
</dbReference>
<gene>
    <name evidence="1" type="ORF">M9Y10_026520</name>
</gene>
<dbReference type="Pfam" id="PF13306">
    <property type="entry name" value="LRR_5"/>
    <property type="match status" value="4"/>
</dbReference>
<name>A0ABR2H8U2_9EUKA</name>
<comment type="caution">
    <text evidence="1">The sequence shown here is derived from an EMBL/GenBank/DDBJ whole genome shotgun (WGS) entry which is preliminary data.</text>
</comment>
<accession>A0ABR2H8U2</accession>
<proteinExistence type="predicted"/>
<reference evidence="1 2" key="1">
    <citation type="submission" date="2024-04" db="EMBL/GenBank/DDBJ databases">
        <title>Tritrichomonas musculus Genome.</title>
        <authorList>
            <person name="Alves-Ferreira E."/>
            <person name="Grigg M."/>
            <person name="Lorenzi H."/>
            <person name="Galac M."/>
        </authorList>
    </citation>
    <scope>NUCLEOTIDE SEQUENCE [LARGE SCALE GENOMIC DNA]</scope>
    <source>
        <strain evidence="1 2">EAF2021</strain>
    </source>
</reference>